<evidence type="ECO:0000256" key="2">
    <source>
        <dbReference type="ARBA" id="ARBA00004236"/>
    </source>
</evidence>
<dbReference type="OrthoDB" id="1931120at2"/>
<protein>
    <recommendedName>
        <fullName evidence="3">histidine kinase</fullName>
        <ecNumber evidence="3">2.7.13.3</ecNumber>
    </recommendedName>
</protein>
<feature type="domain" description="Cyclic nucleotide-binding" evidence="8">
    <location>
        <begin position="235"/>
        <end position="333"/>
    </location>
</feature>
<dbReference type="RefSeq" id="WP_092612247.1">
    <property type="nucleotide sequence ID" value="NZ_FNHU01000015.1"/>
</dbReference>
<dbReference type="SUPFAM" id="SSF51206">
    <property type="entry name" value="cAMP-binding domain-like"/>
    <property type="match status" value="1"/>
</dbReference>
<feature type="region of interest" description="Disordered" evidence="7">
    <location>
        <begin position="691"/>
        <end position="739"/>
    </location>
</feature>
<evidence type="ECO:0000256" key="1">
    <source>
        <dbReference type="ARBA" id="ARBA00000085"/>
    </source>
</evidence>
<dbReference type="InterPro" id="IPR000595">
    <property type="entry name" value="cNMP-bd_dom"/>
</dbReference>
<dbReference type="Gene3D" id="3.30.565.10">
    <property type="entry name" value="Histidine kinase-like ATPase, C-terminal domain"/>
    <property type="match status" value="1"/>
</dbReference>
<dbReference type="InterPro" id="IPR003594">
    <property type="entry name" value="HATPase_dom"/>
</dbReference>
<dbReference type="SUPFAM" id="SSF47384">
    <property type="entry name" value="Homodimeric domain of signal transducing histidine kinase"/>
    <property type="match status" value="1"/>
</dbReference>
<comment type="catalytic activity">
    <reaction evidence="1">
        <text>ATP + protein L-histidine = ADP + protein N-phospho-L-histidine.</text>
        <dbReference type="EC" id="2.7.13.3"/>
    </reaction>
</comment>
<dbReference type="InterPro" id="IPR018490">
    <property type="entry name" value="cNMP-bd_dom_sf"/>
</dbReference>
<gene>
    <name evidence="10" type="ORF">SAMN04487766_11538</name>
</gene>
<keyword evidence="4" id="KW-0597">Phosphoprotein</keyword>
<dbReference type="PANTHER" id="PTHR43065:SF48">
    <property type="entry name" value="HISTIDINE KINASE"/>
    <property type="match status" value="1"/>
</dbReference>
<dbReference type="InterPro" id="IPR004358">
    <property type="entry name" value="Sig_transdc_His_kin-like_C"/>
</dbReference>
<keyword evidence="5" id="KW-0808">Transferase</keyword>
<evidence type="ECO:0000256" key="3">
    <source>
        <dbReference type="ARBA" id="ARBA00012438"/>
    </source>
</evidence>
<dbReference type="InterPro" id="IPR036097">
    <property type="entry name" value="HisK_dim/P_sf"/>
</dbReference>
<dbReference type="Pfam" id="PF00027">
    <property type="entry name" value="cNMP_binding"/>
    <property type="match status" value="1"/>
</dbReference>
<reference evidence="10 11" key="1">
    <citation type="submission" date="2016-10" db="EMBL/GenBank/DDBJ databases">
        <authorList>
            <person name="de Groot N.N."/>
        </authorList>
    </citation>
    <scope>NUCLEOTIDE SEQUENCE [LARGE SCALE GENOMIC DNA]</scope>
    <source>
        <strain evidence="10 11">KPR-7B</strain>
    </source>
</reference>
<feature type="compositionally biased region" description="Basic residues" evidence="7">
    <location>
        <begin position="710"/>
        <end position="733"/>
    </location>
</feature>
<evidence type="ECO:0000256" key="6">
    <source>
        <dbReference type="ARBA" id="ARBA00023012"/>
    </source>
</evidence>
<name>A0A1G9Z2T6_9ACTO</name>
<evidence type="ECO:0000259" key="9">
    <source>
        <dbReference type="PROSITE" id="PS50109"/>
    </source>
</evidence>
<dbReference type="EC" id="2.7.13.3" evidence="3"/>
<dbReference type="GO" id="GO:0000155">
    <property type="term" value="F:phosphorelay sensor kinase activity"/>
    <property type="evidence" value="ECO:0007669"/>
    <property type="project" value="InterPro"/>
</dbReference>
<sequence>MSLAPDPAGGQAPADAPADGVGRLVVAVVSPTSLGTQAAHEVTPAVRALAEVVRVRTLAELFSWAGGGHSVGARAATESAGADAAPADSVGSAGPGAPAAEPATVALIIATDEVGSLDDVAAAVAHYPALASARMVLLTERAELHDLGRAIDEDLVREVIAVPWTPGAIGERARAQIRRWMRDHLPAEDPRRLRDGNGMGHSPLLEALTHRSDALTAELIAACEQVLGPRPRLRLPAGVRLTHQGQIVDGVYVVVSGSVALTRHTRVGEVTLHHATTGRIIGLVSLASHGRAFVTATTTTDVELILLSIEQLDRALRENEVTEQVLAALIIRSLTKRLARSEILQVEKIELAAALDAERLQVQEALTALEQARLELLAQERFATLGELAAGVAHELNNPVAALQRAGDHLSGGLAEVLATHPDGEVIRQVADAARTRSAASTRAERAARKQLEQAVGDRELARRLVAAGIDADADPGTVRALAADSQRLAAVEAAAAIGRAERNMRLATGRISGLVASLSTYVRPDGEDMVDVDLREVVEDALRLTAHRLEGVEVERDYPTEPGALPPVPGHAGELVQVWTNILANSADALAAQAKETAETGLAPHPGRVKVRIAPVAGGVRVQVQDNGPGIDPDILPRIFEPRFTTKHGQVRFGLGLGMGLAKSVVDAHRGSIAVDSEPGRTRVTVVLPVRPPVTTGDAREAPPGPAQRPRKAAVKRSSKKKSRKQARKQSRSPKEKP</sequence>
<dbReference type="SMART" id="SM00100">
    <property type="entry name" value="cNMP"/>
    <property type="match status" value="1"/>
</dbReference>
<evidence type="ECO:0000313" key="11">
    <source>
        <dbReference type="Proteomes" id="UP000199671"/>
    </source>
</evidence>
<dbReference type="InterPro" id="IPR014710">
    <property type="entry name" value="RmlC-like_jellyroll"/>
</dbReference>
<dbReference type="SUPFAM" id="SSF55874">
    <property type="entry name" value="ATPase domain of HSP90 chaperone/DNA topoisomerase II/histidine kinase"/>
    <property type="match status" value="1"/>
</dbReference>
<dbReference type="GO" id="GO:0005886">
    <property type="term" value="C:plasma membrane"/>
    <property type="evidence" value="ECO:0007669"/>
    <property type="project" value="UniProtKB-SubCell"/>
</dbReference>
<dbReference type="InterPro" id="IPR003661">
    <property type="entry name" value="HisK_dim/P_dom"/>
</dbReference>
<dbReference type="PANTHER" id="PTHR43065">
    <property type="entry name" value="SENSOR HISTIDINE KINASE"/>
    <property type="match status" value="1"/>
</dbReference>
<dbReference type="Gene3D" id="2.60.120.10">
    <property type="entry name" value="Jelly Rolls"/>
    <property type="match status" value="1"/>
</dbReference>
<evidence type="ECO:0000256" key="4">
    <source>
        <dbReference type="ARBA" id="ARBA00022553"/>
    </source>
</evidence>
<proteinExistence type="predicted"/>
<dbReference type="PROSITE" id="PS50109">
    <property type="entry name" value="HIS_KIN"/>
    <property type="match status" value="1"/>
</dbReference>
<dbReference type="PRINTS" id="PR00344">
    <property type="entry name" value="BCTRLSENSOR"/>
</dbReference>
<comment type="subcellular location">
    <subcellularLocation>
        <location evidence="2">Cell membrane</location>
    </subcellularLocation>
</comment>
<organism evidence="10 11">
    <name type="scientific">Actinomyces ruminicola</name>
    <dbReference type="NCBI Taxonomy" id="332524"/>
    <lineage>
        <taxon>Bacteria</taxon>
        <taxon>Bacillati</taxon>
        <taxon>Actinomycetota</taxon>
        <taxon>Actinomycetes</taxon>
        <taxon>Actinomycetales</taxon>
        <taxon>Actinomycetaceae</taxon>
        <taxon>Actinomyces</taxon>
    </lineage>
</organism>
<dbReference type="SMART" id="SM00387">
    <property type="entry name" value="HATPase_c"/>
    <property type="match status" value="1"/>
</dbReference>
<dbReference type="Pfam" id="PF02518">
    <property type="entry name" value="HATPase_c"/>
    <property type="match status" value="1"/>
</dbReference>
<keyword evidence="6" id="KW-0902">Two-component regulatory system</keyword>
<accession>A0A1G9Z2T6</accession>
<dbReference type="CDD" id="cd00082">
    <property type="entry name" value="HisKA"/>
    <property type="match status" value="1"/>
</dbReference>
<evidence type="ECO:0000259" key="8">
    <source>
        <dbReference type="PROSITE" id="PS50042"/>
    </source>
</evidence>
<dbReference type="AlphaFoldDB" id="A0A1G9Z2T6"/>
<dbReference type="CDD" id="cd00075">
    <property type="entry name" value="HATPase"/>
    <property type="match status" value="1"/>
</dbReference>
<evidence type="ECO:0000313" key="10">
    <source>
        <dbReference type="EMBL" id="SDN14976.1"/>
    </source>
</evidence>
<dbReference type="Gene3D" id="1.10.287.130">
    <property type="match status" value="1"/>
</dbReference>
<feature type="domain" description="Histidine kinase" evidence="9">
    <location>
        <begin position="391"/>
        <end position="693"/>
    </location>
</feature>
<dbReference type="PROSITE" id="PS50042">
    <property type="entry name" value="CNMP_BINDING_3"/>
    <property type="match status" value="1"/>
</dbReference>
<keyword evidence="5" id="KW-0418">Kinase</keyword>
<evidence type="ECO:0000256" key="7">
    <source>
        <dbReference type="SAM" id="MobiDB-lite"/>
    </source>
</evidence>
<dbReference type="EMBL" id="FNHU01000015">
    <property type="protein sequence ID" value="SDN14976.1"/>
    <property type="molecule type" value="Genomic_DNA"/>
</dbReference>
<dbReference type="Proteomes" id="UP000199671">
    <property type="component" value="Unassembled WGS sequence"/>
</dbReference>
<dbReference type="InterPro" id="IPR005467">
    <property type="entry name" value="His_kinase_dom"/>
</dbReference>
<dbReference type="InterPro" id="IPR036890">
    <property type="entry name" value="HATPase_C_sf"/>
</dbReference>
<evidence type="ECO:0000256" key="5">
    <source>
        <dbReference type="ARBA" id="ARBA00022777"/>
    </source>
</evidence>